<dbReference type="PANTHER" id="PTHR31499">
    <property type="entry name" value="MYB FAMILY TRANSCRIPTION FACTOR PHL11"/>
    <property type="match status" value="1"/>
</dbReference>
<evidence type="ECO:0000256" key="7">
    <source>
        <dbReference type="SAM" id="MobiDB-lite"/>
    </source>
</evidence>
<dbReference type="Pfam" id="PF14379">
    <property type="entry name" value="Myb_CC_LHEQLE"/>
    <property type="match status" value="1"/>
</dbReference>
<keyword evidence="4" id="KW-0175">Coiled coil</keyword>
<sequence>MQNQNMNLVLSTDAKPRLKWIPELHQRFTEAVDQLGGADKATPKSLMRVMGIPGLTLYHLKSHLQKYRLGKSQLPESCTDNKEEDHREIKTNDGHLSRDISDATKNQINENLQIAQALQLQMEVQRKLHEQIEVQRHLQLRIEAQGKYLQSVLKKAQETLSGYNSSPLGVELAKAELSQLVSMVNTGCPSSSVSELTETGDLSLKDVERKQVRGTICSMESSLTSSESSGRKEEKRPMKDSGDPQMSNTTALELSLMDLHPEDKPRRTDASNQGSGRKRSGSAISDGICAEQPVSKRSPTLRDKSGNPLRKSGLLEKLDLNSHYQHDIESGPKAIDLNIKGIELCNGWNLDNTDRF</sequence>
<dbReference type="Gene3D" id="1.10.10.60">
    <property type="entry name" value="Homeodomain-like"/>
    <property type="match status" value="1"/>
</dbReference>
<dbReference type="InterPro" id="IPR009057">
    <property type="entry name" value="Homeodomain-like_sf"/>
</dbReference>
<dbReference type="GeneID" id="108980862"/>
<dbReference type="GO" id="GO:0003677">
    <property type="term" value="F:DNA binding"/>
    <property type="evidence" value="ECO:0007669"/>
    <property type="project" value="InterPro"/>
</dbReference>
<dbReference type="KEGG" id="jre:108980862"/>
<dbReference type="SUPFAM" id="SSF46689">
    <property type="entry name" value="Homeodomain-like"/>
    <property type="match status" value="1"/>
</dbReference>
<dbReference type="RefSeq" id="XP_018807434.1">
    <property type="nucleotide sequence ID" value="XM_018951889.2"/>
</dbReference>
<evidence type="ECO:0000256" key="1">
    <source>
        <dbReference type="ARBA" id="ARBA00004123"/>
    </source>
</evidence>
<dbReference type="NCBIfam" id="TIGR01557">
    <property type="entry name" value="myb_SHAQKYF"/>
    <property type="match status" value="1"/>
</dbReference>
<dbReference type="InterPro" id="IPR046955">
    <property type="entry name" value="PHR1-like"/>
</dbReference>
<feature type="compositionally biased region" description="Basic and acidic residues" evidence="7">
    <location>
        <begin position="229"/>
        <end position="242"/>
    </location>
</feature>
<evidence type="ECO:0000313" key="9">
    <source>
        <dbReference type="RefSeq" id="XP_018807434.1"/>
    </source>
</evidence>
<evidence type="ECO:0000256" key="6">
    <source>
        <dbReference type="ARBA" id="ARBA00023242"/>
    </source>
</evidence>
<reference evidence="9" key="1">
    <citation type="submission" date="2025-08" db="UniProtKB">
        <authorList>
            <consortium name="RefSeq"/>
        </authorList>
    </citation>
    <scope>IDENTIFICATION</scope>
    <source>
        <tissue evidence="9">Leaves</tissue>
    </source>
</reference>
<evidence type="ECO:0000256" key="4">
    <source>
        <dbReference type="ARBA" id="ARBA00023054"/>
    </source>
</evidence>
<dbReference type="GO" id="GO:0005634">
    <property type="term" value="C:nucleus"/>
    <property type="evidence" value="ECO:0007669"/>
    <property type="project" value="UniProtKB-SubCell"/>
</dbReference>
<protein>
    <submittedName>
        <fullName evidence="9">Myb family transcription factor PHL8-like</fullName>
    </submittedName>
</protein>
<dbReference type="FunFam" id="1.10.10.60:FF:000007">
    <property type="entry name" value="Two-component response regulator"/>
    <property type="match status" value="1"/>
</dbReference>
<gene>
    <name evidence="9" type="primary">LOC108980862</name>
</gene>
<dbReference type="InterPro" id="IPR001005">
    <property type="entry name" value="SANT/Myb"/>
</dbReference>
<keyword evidence="8" id="KW-1185">Reference proteome</keyword>
<feature type="compositionally biased region" description="Basic and acidic residues" evidence="7">
    <location>
        <begin position="259"/>
        <end position="269"/>
    </location>
</feature>
<dbReference type="GO" id="GO:0003700">
    <property type="term" value="F:DNA-binding transcription factor activity"/>
    <property type="evidence" value="ECO:0007669"/>
    <property type="project" value="InterPro"/>
</dbReference>
<dbReference type="Gramene" id="Jr13_15450_p1">
    <property type="protein sequence ID" value="cds.Jr13_15450_p1"/>
    <property type="gene ID" value="Jr13_15450"/>
</dbReference>
<organism evidence="8 9">
    <name type="scientific">Juglans regia</name>
    <name type="common">English walnut</name>
    <dbReference type="NCBI Taxonomy" id="51240"/>
    <lineage>
        <taxon>Eukaryota</taxon>
        <taxon>Viridiplantae</taxon>
        <taxon>Streptophyta</taxon>
        <taxon>Embryophyta</taxon>
        <taxon>Tracheophyta</taxon>
        <taxon>Spermatophyta</taxon>
        <taxon>Magnoliopsida</taxon>
        <taxon>eudicotyledons</taxon>
        <taxon>Gunneridae</taxon>
        <taxon>Pentapetalae</taxon>
        <taxon>rosids</taxon>
        <taxon>fabids</taxon>
        <taxon>Fagales</taxon>
        <taxon>Juglandaceae</taxon>
        <taxon>Juglans</taxon>
    </lineage>
</organism>
<feature type="region of interest" description="Disordered" evidence="7">
    <location>
        <begin position="215"/>
        <end position="312"/>
    </location>
</feature>
<accession>A0A2I4DJV4</accession>
<feature type="compositionally biased region" description="Low complexity" evidence="7">
    <location>
        <begin position="218"/>
        <end position="228"/>
    </location>
</feature>
<keyword evidence="3" id="KW-0805">Transcription regulation</keyword>
<evidence type="ECO:0000313" key="8">
    <source>
        <dbReference type="Proteomes" id="UP000235220"/>
    </source>
</evidence>
<proteinExistence type="inferred from homology"/>
<evidence type="ECO:0000256" key="3">
    <source>
        <dbReference type="ARBA" id="ARBA00023015"/>
    </source>
</evidence>
<keyword evidence="5" id="KW-0804">Transcription</keyword>
<dbReference type="InterPro" id="IPR025756">
    <property type="entry name" value="Myb_CC_LHEQLE"/>
</dbReference>
<dbReference type="OrthoDB" id="551907at2759"/>
<evidence type="ECO:0000256" key="5">
    <source>
        <dbReference type="ARBA" id="ARBA00023163"/>
    </source>
</evidence>
<comment type="similarity">
    <text evidence="2">Belongs to the MYB-CC family.</text>
</comment>
<dbReference type="Proteomes" id="UP000235220">
    <property type="component" value="Chromosome 13"/>
</dbReference>
<name>A0A2I4DJV4_JUGRE</name>
<comment type="subcellular location">
    <subcellularLocation>
        <location evidence="1">Nucleus</location>
    </subcellularLocation>
</comment>
<dbReference type="FunCoup" id="A0A2I4DJV4">
    <property type="interactions" value="167"/>
</dbReference>
<dbReference type="Pfam" id="PF00249">
    <property type="entry name" value="Myb_DNA-binding"/>
    <property type="match status" value="1"/>
</dbReference>
<dbReference type="InterPro" id="IPR006447">
    <property type="entry name" value="Myb_dom_plants"/>
</dbReference>
<dbReference type="AlphaFoldDB" id="A0A2I4DJV4"/>
<evidence type="ECO:0000256" key="2">
    <source>
        <dbReference type="ARBA" id="ARBA00006783"/>
    </source>
</evidence>
<keyword evidence="6" id="KW-0539">Nucleus</keyword>
<dbReference type="PANTHER" id="PTHR31499:SF11">
    <property type="entry name" value="MYB FAMILY TRANSCRIPTION FACTOR PHL8"/>
    <property type="match status" value="1"/>
</dbReference>